<evidence type="ECO:0000313" key="3">
    <source>
        <dbReference type="EMBL" id="TVU37160.1"/>
    </source>
</evidence>
<evidence type="ECO:0000259" key="2">
    <source>
        <dbReference type="Pfam" id="PF20241"/>
    </source>
</evidence>
<dbReference type="Proteomes" id="UP000324897">
    <property type="component" value="Chromosome 4"/>
</dbReference>
<keyword evidence="4" id="KW-1185">Reference proteome</keyword>
<organism evidence="3 4">
    <name type="scientific">Eragrostis curvula</name>
    <name type="common">weeping love grass</name>
    <dbReference type="NCBI Taxonomy" id="38414"/>
    <lineage>
        <taxon>Eukaryota</taxon>
        <taxon>Viridiplantae</taxon>
        <taxon>Streptophyta</taxon>
        <taxon>Embryophyta</taxon>
        <taxon>Tracheophyta</taxon>
        <taxon>Spermatophyta</taxon>
        <taxon>Magnoliopsida</taxon>
        <taxon>Liliopsida</taxon>
        <taxon>Poales</taxon>
        <taxon>Poaceae</taxon>
        <taxon>PACMAD clade</taxon>
        <taxon>Chloridoideae</taxon>
        <taxon>Eragrostideae</taxon>
        <taxon>Eragrostidinae</taxon>
        <taxon>Eragrostis</taxon>
    </lineage>
</organism>
<dbReference type="OrthoDB" id="670781at2759"/>
<feature type="region of interest" description="Disordered" evidence="1">
    <location>
        <begin position="1"/>
        <end position="25"/>
    </location>
</feature>
<dbReference type="InterPro" id="IPR046533">
    <property type="entry name" value="DUF6598"/>
</dbReference>
<feature type="domain" description="DUF6598" evidence="2">
    <location>
        <begin position="86"/>
        <end position="241"/>
    </location>
</feature>
<feature type="non-terminal residue" evidence="3">
    <location>
        <position position="1"/>
    </location>
</feature>
<dbReference type="Gramene" id="TVU37160">
    <property type="protein sequence ID" value="TVU37160"/>
    <property type="gene ID" value="EJB05_10460"/>
</dbReference>
<dbReference type="AlphaFoldDB" id="A0A5J9VQ03"/>
<gene>
    <name evidence="3" type="ORF">EJB05_10460</name>
</gene>
<evidence type="ECO:0000256" key="1">
    <source>
        <dbReference type="SAM" id="MobiDB-lite"/>
    </source>
</evidence>
<comment type="caution">
    <text evidence="3">The sequence shown here is derived from an EMBL/GenBank/DDBJ whole genome shotgun (WGS) entry which is preliminary data.</text>
</comment>
<accession>A0A5J9VQ03</accession>
<name>A0A5J9VQ03_9POAL</name>
<dbReference type="EMBL" id="RWGY01000007">
    <property type="protein sequence ID" value="TVU37160.1"/>
    <property type="molecule type" value="Genomic_DNA"/>
</dbReference>
<protein>
    <recommendedName>
        <fullName evidence="2">DUF6598 domain-containing protein</fullName>
    </recommendedName>
</protein>
<sequence length="249" mass="27937">MALPEDRPKDGSSGSEDHNGHEDRAADSEDIHTMAVVHVRCNCCPFVQTTEGMVDLIPIGPCRILEAYGCLGLKVIAADDEVSCIDWWDVTEDEDVEEYTQILSGGLGRKLEVTYLVMPDAIETHVKVRLNLKDLGSRSRDVYGSIKASAVDYGGKSVHLFSCERGRSWSLRCGSACSLPLAPYIIALPYHRHFKIHIEVDLRVITTWDSQEEDKSLKFCLDFTRGITSQEREVDGDQVEVNITWYLED</sequence>
<dbReference type="Pfam" id="PF20241">
    <property type="entry name" value="DUF6598"/>
    <property type="match status" value="1"/>
</dbReference>
<proteinExistence type="predicted"/>
<reference evidence="3 4" key="1">
    <citation type="journal article" date="2019" name="Sci. Rep.">
        <title>A high-quality genome of Eragrostis curvula grass provides insights into Poaceae evolution and supports new strategies to enhance forage quality.</title>
        <authorList>
            <person name="Carballo J."/>
            <person name="Santos B.A.C.M."/>
            <person name="Zappacosta D."/>
            <person name="Garbus I."/>
            <person name="Selva J.P."/>
            <person name="Gallo C.A."/>
            <person name="Diaz A."/>
            <person name="Albertini E."/>
            <person name="Caccamo M."/>
            <person name="Echenique V."/>
        </authorList>
    </citation>
    <scope>NUCLEOTIDE SEQUENCE [LARGE SCALE GENOMIC DNA]</scope>
    <source>
        <strain evidence="4">cv. Victoria</strain>
        <tissue evidence="3">Leaf</tissue>
    </source>
</reference>
<evidence type="ECO:0000313" key="4">
    <source>
        <dbReference type="Proteomes" id="UP000324897"/>
    </source>
</evidence>